<reference evidence="2 3" key="1">
    <citation type="journal article" date="2018" name="Biotechnol. Adv.">
        <title>Improved genomic resources and new bioinformatic workflow for the carcinogenic parasite Clonorchis sinensis: Biotechnological implications.</title>
        <authorList>
            <person name="Wang D."/>
            <person name="Korhonen P.K."/>
            <person name="Gasser R.B."/>
            <person name="Young N.D."/>
        </authorList>
    </citation>
    <scope>NUCLEOTIDE SEQUENCE [LARGE SCALE GENOMIC DNA]</scope>
    <source>
        <strain evidence="2">Cs-k2</strain>
    </source>
</reference>
<keyword evidence="1" id="KW-0472">Membrane</keyword>
<dbReference type="Proteomes" id="UP000286415">
    <property type="component" value="Unassembled WGS sequence"/>
</dbReference>
<reference evidence="2 3" key="2">
    <citation type="journal article" date="2021" name="Genomics">
        <title>High-quality reference genome for Clonorchis sinensis.</title>
        <authorList>
            <person name="Young N.D."/>
            <person name="Stroehlein A.J."/>
            <person name="Kinkar L."/>
            <person name="Wang T."/>
            <person name="Sohn W.M."/>
            <person name="Chang B.C.H."/>
            <person name="Kaur P."/>
            <person name="Weisz D."/>
            <person name="Dudchenko O."/>
            <person name="Aiden E.L."/>
            <person name="Korhonen P.K."/>
            <person name="Gasser R.B."/>
        </authorList>
    </citation>
    <scope>NUCLEOTIDE SEQUENCE [LARGE SCALE GENOMIC DNA]</scope>
    <source>
        <strain evidence="2">Cs-k2</strain>
    </source>
</reference>
<accession>A0A8T1LYB5</accession>
<dbReference type="EMBL" id="NIRI02000076">
    <property type="protein sequence ID" value="KAG5441739.1"/>
    <property type="molecule type" value="Genomic_DNA"/>
</dbReference>
<evidence type="ECO:0000256" key="1">
    <source>
        <dbReference type="SAM" id="Phobius"/>
    </source>
</evidence>
<feature type="transmembrane region" description="Helical" evidence="1">
    <location>
        <begin position="12"/>
        <end position="31"/>
    </location>
</feature>
<sequence length="135" mass="14958">MVVFARSLARPSSLIAVVFIVCLSIRANHLLSPIHKHPGPRCHDFFVLNAFYTYQVGLFFLLPPDDGDDLIRQMACIVQYSSTYLPILTFSCSLIILVGSSNITYTSLFCAIPPPHTHPLIARFIESPVSVPIPS</sequence>
<evidence type="ECO:0000313" key="2">
    <source>
        <dbReference type="EMBL" id="KAG5441739.1"/>
    </source>
</evidence>
<keyword evidence="1" id="KW-1133">Transmembrane helix</keyword>
<organism evidence="2 3">
    <name type="scientific">Clonorchis sinensis</name>
    <name type="common">Chinese liver fluke</name>
    <dbReference type="NCBI Taxonomy" id="79923"/>
    <lineage>
        <taxon>Eukaryota</taxon>
        <taxon>Metazoa</taxon>
        <taxon>Spiralia</taxon>
        <taxon>Lophotrochozoa</taxon>
        <taxon>Platyhelminthes</taxon>
        <taxon>Trematoda</taxon>
        <taxon>Digenea</taxon>
        <taxon>Opisthorchiida</taxon>
        <taxon>Opisthorchiata</taxon>
        <taxon>Opisthorchiidae</taxon>
        <taxon>Clonorchis</taxon>
    </lineage>
</organism>
<evidence type="ECO:0000313" key="3">
    <source>
        <dbReference type="Proteomes" id="UP000286415"/>
    </source>
</evidence>
<feature type="transmembrane region" description="Helical" evidence="1">
    <location>
        <begin position="43"/>
        <end position="62"/>
    </location>
</feature>
<name>A0A8T1LYB5_CLOSI</name>
<keyword evidence="1" id="KW-0812">Transmembrane</keyword>
<proteinExistence type="predicted"/>
<gene>
    <name evidence="2" type="ORF">CSKR_200033</name>
</gene>
<comment type="caution">
    <text evidence="2">The sequence shown here is derived from an EMBL/GenBank/DDBJ whole genome shotgun (WGS) entry which is preliminary data.</text>
</comment>
<dbReference type="AlphaFoldDB" id="A0A8T1LYB5"/>
<keyword evidence="3" id="KW-1185">Reference proteome</keyword>
<protein>
    <submittedName>
        <fullName evidence="2">Uncharacterized protein</fullName>
    </submittedName>
</protein>
<feature type="transmembrane region" description="Helical" evidence="1">
    <location>
        <begin position="82"/>
        <end position="99"/>
    </location>
</feature>